<reference evidence="1" key="1">
    <citation type="submission" date="2022-06" db="EMBL/GenBank/DDBJ databases">
        <title>Uncovering the hologenomic basis of an extraordinary plant invasion.</title>
        <authorList>
            <person name="Bieker V.C."/>
            <person name="Martin M.D."/>
            <person name="Gilbert T."/>
            <person name="Hodgins K."/>
            <person name="Battlay P."/>
            <person name="Petersen B."/>
            <person name="Wilson J."/>
        </authorList>
    </citation>
    <scope>NUCLEOTIDE SEQUENCE</scope>
    <source>
        <strain evidence="1">AA19_3_7</strain>
        <tissue evidence="1">Leaf</tissue>
    </source>
</reference>
<dbReference type="GO" id="GO:0005975">
    <property type="term" value="P:carbohydrate metabolic process"/>
    <property type="evidence" value="ECO:0007669"/>
    <property type="project" value="InterPro"/>
</dbReference>
<organism evidence="1 2">
    <name type="scientific">Ambrosia artemisiifolia</name>
    <name type="common">Common ragweed</name>
    <dbReference type="NCBI Taxonomy" id="4212"/>
    <lineage>
        <taxon>Eukaryota</taxon>
        <taxon>Viridiplantae</taxon>
        <taxon>Streptophyta</taxon>
        <taxon>Embryophyta</taxon>
        <taxon>Tracheophyta</taxon>
        <taxon>Spermatophyta</taxon>
        <taxon>Magnoliopsida</taxon>
        <taxon>eudicotyledons</taxon>
        <taxon>Gunneridae</taxon>
        <taxon>Pentapetalae</taxon>
        <taxon>asterids</taxon>
        <taxon>campanulids</taxon>
        <taxon>Asterales</taxon>
        <taxon>Asteraceae</taxon>
        <taxon>Asteroideae</taxon>
        <taxon>Heliantheae alliance</taxon>
        <taxon>Heliantheae</taxon>
        <taxon>Ambrosia</taxon>
    </lineage>
</organism>
<dbReference type="Proteomes" id="UP001206925">
    <property type="component" value="Unassembled WGS sequence"/>
</dbReference>
<evidence type="ECO:0000313" key="2">
    <source>
        <dbReference type="Proteomes" id="UP001206925"/>
    </source>
</evidence>
<dbReference type="SUPFAM" id="SSF48208">
    <property type="entry name" value="Six-hairpin glycosidases"/>
    <property type="match status" value="1"/>
</dbReference>
<evidence type="ECO:0000313" key="1">
    <source>
        <dbReference type="EMBL" id="KAI7742803.1"/>
    </source>
</evidence>
<comment type="caution">
    <text evidence="1">The sequence shown here is derived from an EMBL/GenBank/DDBJ whole genome shotgun (WGS) entry which is preliminary data.</text>
</comment>
<sequence>MLWCSDSIKKRLRILCVRALEKATLMFLTSSWPLELLAFQVDYMLGDNPRATRLHGWIWRSYQQLHHRGSLIVSIKDSYSGKASE</sequence>
<keyword evidence="2" id="KW-1185">Reference proteome</keyword>
<proteinExistence type="predicted"/>
<dbReference type="AlphaFoldDB" id="A0AAD5CIQ7"/>
<name>A0AAD5CIQ7_AMBAR</name>
<accession>A0AAD5CIQ7</accession>
<protein>
    <submittedName>
        <fullName evidence="1">Uncharacterized protein</fullName>
    </submittedName>
</protein>
<gene>
    <name evidence="1" type="ORF">M8C21_012390</name>
</gene>
<dbReference type="InterPro" id="IPR008928">
    <property type="entry name" value="6-hairpin_glycosidase_sf"/>
</dbReference>
<dbReference type="EMBL" id="JAMZMK010007890">
    <property type="protein sequence ID" value="KAI7742803.1"/>
    <property type="molecule type" value="Genomic_DNA"/>
</dbReference>